<evidence type="ECO:0000313" key="6">
    <source>
        <dbReference type="Proteomes" id="UP001218364"/>
    </source>
</evidence>
<organism evidence="3 5">
    <name type="scientific">Phaeobacter gallaeciensis</name>
    <dbReference type="NCBI Taxonomy" id="60890"/>
    <lineage>
        <taxon>Bacteria</taxon>
        <taxon>Pseudomonadati</taxon>
        <taxon>Pseudomonadota</taxon>
        <taxon>Alphaproteobacteria</taxon>
        <taxon>Rhodobacterales</taxon>
        <taxon>Roseobacteraceae</taxon>
        <taxon>Phaeobacter</taxon>
    </lineage>
</organism>
<dbReference type="Gene3D" id="1.20.1050.10">
    <property type="match status" value="1"/>
</dbReference>
<dbReference type="Proteomes" id="UP001218364">
    <property type="component" value="Unassembled WGS sequence"/>
</dbReference>
<dbReference type="GO" id="GO:0016740">
    <property type="term" value="F:transferase activity"/>
    <property type="evidence" value="ECO:0007669"/>
    <property type="project" value="UniProtKB-KW"/>
</dbReference>
<dbReference type="Gene3D" id="3.40.30.10">
    <property type="entry name" value="Glutaredoxin"/>
    <property type="match status" value="1"/>
</dbReference>
<dbReference type="InterPro" id="IPR004045">
    <property type="entry name" value="Glutathione_S-Trfase_N"/>
</dbReference>
<dbReference type="CDD" id="cd03057">
    <property type="entry name" value="GST_N_Beta"/>
    <property type="match status" value="1"/>
</dbReference>
<dbReference type="PANTHER" id="PTHR44051">
    <property type="entry name" value="GLUTATHIONE S-TRANSFERASE-RELATED"/>
    <property type="match status" value="1"/>
</dbReference>
<evidence type="ECO:0000313" key="4">
    <source>
        <dbReference type="EMBL" id="MDE4166823.1"/>
    </source>
</evidence>
<reference evidence="4 6" key="2">
    <citation type="submission" date="2023-02" db="EMBL/GenBank/DDBJ databases">
        <title>Population genomics of bacteria associated with diatom.</title>
        <authorList>
            <person name="Xie J."/>
            <person name="Wang H."/>
        </authorList>
    </citation>
    <scope>NUCLEOTIDE SEQUENCE [LARGE SCALE GENOMIC DNA]</scope>
    <source>
        <strain evidence="4 6">PT47_8</strain>
    </source>
</reference>
<dbReference type="Pfam" id="PF02798">
    <property type="entry name" value="GST_N"/>
    <property type="match status" value="1"/>
</dbReference>
<dbReference type="InterPro" id="IPR036282">
    <property type="entry name" value="Glutathione-S-Trfase_C_sf"/>
</dbReference>
<dbReference type="EMBL" id="CP015124">
    <property type="protein sequence ID" value="ANP36888.1"/>
    <property type="molecule type" value="Genomic_DNA"/>
</dbReference>
<name>A0A1B0ZS45_9RHOB</name>
<dbReference type="SFLD" id="SFLDG00358">
    <property type="entry name" value="Main_(cytGST)"/>
    <property type="match status" value="1"/>
</dbReference>
<dbReference type="SFLD" id="SFLDS00019">
    <property type="entry name" value="Glutathione_Transferase_(cytos"/>
    <property type="match status" value="1"/>
</dbReference>
<dbReference type="InterPro" id="IPR040079">
    <property type="entry name" value="Glutathione_S-Trfase"/>
</dbReference>
<proteinExistence type="predicted"/>
<evidence type="ECO:0000259" key="2">
    <source>
        <dbReference type="PROSITE" id="PS50405"/>
    </source>
</evidence>
<dbReference type="Proteomes" id="UP000092565">
    <property type="component" value="Chromosome"/>
</dbReference>
<gene>
    <name evidence="3" type="ORF">JL2886_01994</name>
    <name evidence="4" type="ORF">PXK24_14075</name>
</gene>
<dbReference type="InterPro" id="IPR036249">
    <property type="entry name" value="Thioredoxin-like_sf"/>
</dbReference>
<dbReference type="AlphaFoldDB" id="A0A1B0ZS45"/>
<dbReference type="Pfam" id="PF14497">
    <property type="entry name" value="GST_C_3"/>
    <property type="match status" value="1"/>
</dbReference>
<sequence>MQLYYAPGTISIAVAIALEEAGITYEAVNVDFASAEQTKPAYGQINPKGRVPALAVEGGILTETGALLDYIADLAPDAGLRPEDPVLKARMREVMYYLASTMHVNHAHKMRGSRWASQQSSFEDMTAKVPETMAASAAYISENGLKGPFVLGDEISIADCYLFVVCSWLEGDGVSVADYPKIRDFMATMDQRPSVRAVRAKGML</sequence>
<protein>
    <submittedName>
        <fullName evidence="3 4">Glutathione S-transferase</fullName>
    </submittedName>
</protein>
<dbReference type="PROSITE" id="PS50405">
    <property type="entry name" value="GST_CTER"/>
    <property type="match status" value="1"/>
</dbReference>
<feature type="domain" description="GST C-terminal" evidence="2">
    <location>
        <begin position="84"/>
        <end position="204"/>
    </location>
</feature>
<dbReference type="InterPro" id="IPR010987">
    <property type="entry name" value="Glutathione-S-Trfase_C-like"/>
</dbReference>
<dbReference type="SFLD" id="SFLDG01150">
    <property type="entry name" value="Main.1:_Beta-like"/>
    <property type="match status" value="1"/>
</dbReference>
<dbReference type="SUPFAM" id="SSF52833">
    <property type="entry name" value="Thioredoxin-like"/>
    <property type="match status" value="1"/>
</dbReference>
<dbReference type="OrthoDB" id="7583243at2"/>
<accession>A0A1B0ZS45</accession>
<feature type="domain" description="GST N-terminal" evidence="1">
    <location>
        <begin position="1"/>
        <end position="79"/>
    </location>
</feature>
<dbReference type="PROSITE" id="PS50404">
    <property type="entry name" value="GST_NTER"/>
    <property type="match status" value="1"/>
</dbReference>
<dbReference type="RefSeq" id="WP_065271791.1">
    <property type="nucleotide sequence ID" value="NZ_CP015124.1"/>
</dbReference>
<dbReference type="PANTHER" id="PTHR44051:SF8">
    <property type="entry name" value="GLUTATHIONE S-TRANSFERASE GSTA"/>
    <property type="match status" value="1"/>
</dbReference>
<evidence type="ECO:0000313" key="3">
    <source>
        <dbReference type="EMBL" id="ANP36888.1"/>
    </source>
</evidence>
<evidence type="ECO:0000313" key="5">
    <source>
        <dbReference type="Proteomes" id="UP000092565"/>
    </source>
</evidence>
<dbReference type="EMBL" id="JARCJK010000006">
    <property type="protein sequence ID" value="MDE4166823.1"/>
    <property type="molecule type" value="Genomic_DNA"/>
</dbReference>
<dbReference type="CDD" id="cd03188">
    <property type="entry name" value="GST_C_Beta"/>
    <property type="match status" value="1"/>
</dbReference>
<reference evidence="3 5" key="1">
    <citation type="submission" date="2016-04" db="EMBL/GenBank/DDBJ databases">
        <authorList>
            <person name="Evans L.H."/>
            <person name="Alamgir A."/>
            <person name="Owens N."/>
            <person name="Weber N.D."/>
            <person name="Virtaneva K."/>
            <person name="Barbian K."/>
            <person name="Babar A."/>
            <person name="Rosenke K."/>
        </authorList>
    </citation>
    <scope>NUCLEOTIDE SEQUENCE [LARGE SCALE GENOMIC DNA]</scope>
    <source>
        <strain evidence="3 5">JL2886</strain>
    </source>
</reference>
<dbReference type="InterPro" id="IPR004046">
    <property type="entry name" value="GST_C"/>
</dbReference>
<evidence type="ECO:0000259" key="1">
    <source>
        <dbReference type="PROSITE" id="PS50404"/>
    </source>
</evidence>
<keyword evidence="5" id="KW-1185">Reference proteome</keyword>
<keyword evidence="3" id="KW-0808">Transferase</keyword>
<dbReference type="SUPFAM" id="SSF47616">
    <property type="entry name" value="GST C-terminal domain-like"/>
    <property type="match status" value="1"/>
</dbReference>
<dbReference type="PATRIC" id="fig|60890.4.peg.1931"/>